<dbReference type="InterPro" id="IPR011712">
    <property type="entry name" value="Sig_transdc_His_kin_sub3_dim/P"/>
</dbReference>
<evidence type="ECO:0000313" key="11">
    <source>
        <dbReference type="EMBL" id="QUS42484.1"/>
    </source>
</evidence>
<dbReference type="Gene3D" id="1.20.5.1930">
    <property type="match status" value="1"/>
</dbReference>
<dbReference type="InterPro" id="IPR003594">
    <property type="entry name" value="HATPase_dom"/>
</dbReference>
<keyword evidence="9" id="KW-0472">Membrane</keyword>
<protein>
    <recommendedName>
        <fullName evidence="2">histidine kinase</fullName>
        <ecNumber evidence="2">2.7.13.3</ecNumber>
    </recommendedName>
</protein>
<reference evidence="11 12" key="1">
    <citation type="submission" date="2019-02" db="EMBL/GenBank/DDBJ databases">
        <title>Emended description of the genus Rhodopseudomonas and description of Rhodopseudomonas albus sp. nov., a non-phototrophic, heavy-metal-tolerant bacterium isolated from garden soil.</title>
        <authorList>
            <person name="Bao Z."/>
            <person name="Cao W.W."/>
            <person name="Sato Y."/>
            <person name="Nishizawa T."/>
            <person name="Zhao J."/>
            <person name="Guo Y."/>
            <person name="Ohta H."/>
        </authorList>
    </citation>
    <scope>NUCLEOTIDE SEQUENCE [LARGE SCALE GENOMIC DNA]</scope>
    <source>
        <strain evidence="11 12">SK50-23</strain>
    </source>
</reference>
<keyword evidence="5" id="KW-0547">Nucleotide-binding</keyword>
<dbReference type="Pfam" id="PF02518">
    <property type="entry name" value="HATPase_c"/>
    <property type="match status" value="1"/>
</dbReference>
<gene>
    <name evidence="11" type="ORF">RPMA_19025</name>
</gene>
<evidence type="ECO:0000256" key="4">
    <source>
        <dbReference type="ARBA" id="ARBA00022679"/>
    </source>
</evidence>
<dbReference type="Proteomes" id="UP000682843">
    <property type="component" value="Chromosome"/>
</dbReference>
<keyword evidence="3" id="KW-0597">Phosphoprotein</keyword>
<keyword evidence="6 11" id="KW-0418">Kinase</keyword>
<organism evidence="11 12">
    <name type="scientific">Tardiphaga alba</name>
    <dbReference type="NCBI Taxonomy" id="340268"/>
    <lineage>
        <taxon>Bacteria</taxon>
        <taxon>Pseudomonadati</taxon>
        <taxon>Pseudomonadota</taxon>
        <taxon>Alphaproteobacteria</taxon>
        <taxon>Hyphomicrobiales</taxon>
        <taxon>Nitrobacteraceae</taxon>
        <taxon>Tardiphaga</taxon>
    </lineage>
</organism>
<dbReference type="CDD" id="cd16917">
    <property type="entry name" value="HATPase_UhpB-NarQ-NarX-like"/>
    <property type="match status" value="1"/>
</dbReference>
<dbReference type="InterPro" id="IPR035965">
    <property type="entry name" value="PAS-like_dom_sf"/>
</dbReference>
<keyword evidence="8" id="KW-0902">Two-component regulatory system</keyword>
<keyword evidence="4" id="KW-0808">Transferase</keyword>
<dbReference type="CDD" id="cd18773">
    <property type="entry name" value="PDC1_HK_sensor"/>
    <property type="match status" value="1"/>
</dbReference>
<evidence type="ECO:0000256" key="2">
    <source>
        <dbReference type="ARBA" id="ARBA00012438"/>
    </source>
</evidence>
<dbReference type="EMBL" id="CP036498">
    <property type="protein sequence ID" value="QUS42484.1"/>
    <property type="molecule type" value="Genomic_DNA"/>
</dbReference>
<feature type="transmembrane region" description="Helical" evidence="9">
    <location>
        <begin position="269"/>
        <end position="288"/>
    </location>
</feature>
<keyword evidence="9" id="KW-0812">Transmembrane</keyword>
<evidence type="ECO:0000313" key="12">
    <source>
        <dbReference type="Proteomes" id="UP000682843"/>
    </source>
</evidence>
<feature type="domain" description="Histidine kinase/HSP90-like ATPase" evidence="10">
    <location>
        <begin position="558"/>
        <end position="657"/>
    </location>
</feature>
<accession>A0ABX8AIQ1</accession>
<evidence type="ECO:0000256" key="1">
    <source>
        <dbReference type="ARBA" id="ARBA00000085"/>
    </source>
</evidence>
<evidence type="ECO:0000256" key="9">
    <source>
        <dbReference type="SAM" id="Phobius"/>
    </source>
</evidence>
<evidence type="ECO:0000256" key="6">
    <source>
        <dbReference type="ARBA" id="ARBA00022777"/>
    </source>
</evidence>
<dbReference type="SUPFAM" id="SSF55785">
    <property type="entry name" value="PYP-like sensor domain (PAS domain)"/>
    <property type="match status" value="1"/>
</dbReference>
<dbReference type="SUPFAM" id="SSF55874">
    <property type="entry name" value="ATPase domain of HSP90 chaperone/DNA topoisomerase II/histidine kinase"/>
    <property type="match status" value="1"/>
</dbReference>
<comment type="catalytic activity">
    <reaction evidence="1">
        <text>ATP + protein L-histidine = ADP + protein N-phospho-L-histidine.</text>
        <dbReference type="EC" id="2.7.13.3"/>
    </reaction>
</comment>
<dbReference type="SMART" id="SM00387">
    <property type="entry name" value="HATPase_c"/>
    <property type="match status" value="1"/>
</dbReference>
<dbReference type="Gene3D" id="3.30.565.10">
    <property type="entry name" value="Histidine kinase-like ATPase, C-terminal domain"/>
    <property type="match status" value="1"/>
</dbReference>
<dbReference type="InterPro" id="IPR050482">
    <property type="entry name" value="Sensor_HK_TwoCompSys"/>
</dbReference>
<dbReference type="EC" id="2.7.13.3" evidence="2"/>
<dbReference type="CDD" id="cd18774">
    <property type="entry name" value="PDC2_HK_sensor"/>
    <property type="match status" value="1"/>
</dbReference>
<dbReference type="InterPro" id="IPR036890">
    <property type="entry name" value="HATPase_C_sf"/>
</dbReference>
<evidence type="ECO:0000256" key="8">
    <source>
        <dbReference type="ARBA" id="ARBA00023012"/>
    </source>
</evidence>
<keyword evidence="12" id="KW-1185">Reference proteome</keyword>
<keyword evidence="7" id="KW-0067">ATP-binding</keyword>
<evidence type="ECO:0000256" key="3">
    <source>
        <dbReference type="ARBA" id="ARBA00022553"/>
    </source>
</evidence>
<dbReference type="GO" id="GO:0016301">
    <property type="term" value="F:kinase activity"/>
    <property type="evidence" value="ECO:0007669"/>
    <property type="project" value="UniProtKB-KW"/>
</dbReference>
<evidence type="ECO:0000259" key="10">
    <source>
        <dbReference type="SMART" id="SM00387"/>
    </source>
</evidence>
<dbReference type="PANTHER" id="PTHR24421">
    <property type="entry name" value="NITRATE/NITRITE SENSOR PROTEIN NARX-RELATED"/>
    <property type="match status" value="1"/>
</dbReference>
<evidence type="ECO:0000256" key="5">
    <source>
        <dbReference type="ARBA" id="ARBA00022741"/>
    </source>
</evidence>
<proteinExistence type="predicted"/>
<name>A0ABX8AIQ1_9BRAD</name>
<dbReference type="Gene3D" id="3.30.450.20">
    <property type="entry name" value="PAS domain"/>
    <property type="match status" value="2"/>
</dbReference>
<sequence length="662" mass="71653">MLLVMAAAIPLLVFGGWVIFLSAREERTASLNAAFDTLDRVVTRVSSELVTQIEVAETLAASASLDQPDLPMFYREAKRLKDARPLWETIELVDRDGSQVLNLLRPMGSELGATADRDNFDKVMETKKAAIGGIGPLGPISGKRLIALRAPVERGGKVNYVLTVALVPDAVSQILRSAGAPKGWVGEVVDAKGNIVARTMAKHFELGSAASPSVRAAIERAPEGSYVGHSLEGIEVDTIYRTLPGTGGWSVHFGIPSDALNAPVKRSGYLLAAGGTVSLCLAVILAWLTGRDIAQRRLDQEAKAALELGLSEERRRLAIDTAAMGVFNWNTQGSHVVASTRSRDLLNLPDAPQLGSDRRYSREAFLKGVAPADRAIVADAFDQCFADGLVDVEFRTVSAGGELQWRRATGRPSQIDTTRTVLGVIIDIDAGKRAEAERQQLLLRLAQAEENERRRIARELHDQIGQSVTGLLLGLKNLEQSIETGDGKPGYDRIAWLRELANDIGRDIHRVAADLRPTALDDLGLYDALRALAAEWSTRFDIVLDLQISGEVSRVPSDIEIVVYRVVQEALTNILKHARAKNVSLLIDRRATELRIIVEDDGIGFNPIPSEPAGQPMPVRLGLSGMHERLSLISGTMTIESEPNAGTTIFIVISLITAAGPT</sequence>
<keyword evidence="9" id="KW-1133">Transmembrane helix</keyword>
<dbReference type="Pfam" id="PF07730">
    <property type="entry name" value="HisKA_3"/>
    <property type="match status" value="1"/>
</dbReference>
<evidence type="ECO:0000256" key="7">
    <source>
        <dbReference type="ARBA" id="ARBA00022840"/>
    </source>
</evidence>
<dbReference type="PANTHER" id="PTHR24421:SF10">
    <property type="entry name" value="NITRATE_NITRITE SENSOR PROTEIN NARQ"/>
    <property type="match status" value="1"/>
</dbReference>